<evidence type="ECO:0000313" key="1">
    <source>
        <dbReference type="EMBL" id="MCS1398738.1"/>
    </source>
</evidence>
<protein>
    <submittedName>
        <fullName evidence="1">Uncharacterized protein</fullName>
    </submittedName>
</protein>
<name>A0ABT2DV03_9BACI</name>
<keyword evidence="2" id="KW-1185">Reference proteome</keyword>
<evidence type="ECO:0000313" key="2">
    <source>
        <dbReference type="Proteomes" id="UP001525021"/>
    </source>
</evidence>
<gene>
    <name evidence="1" type="ORF">NXZ79_22225</name>
</gene>
<dbReference type="RefSeq" id="WP_012296193.1">
    <property type="nucleotide sequence ID" value="NZ_JANTOO010000021.1"/>
</dbReference>
<sequence>MNNIIKPFKFTALYIQEHHQILKDTIADIQYRNVQKHLIDALNCIEEYDKRQILTLLLNGFEFEYEISDTNPSILSERASKLKF</sequence>
<accession>A0ABT2DV03</accession>
<reference evidence="1 2" key="1">
    <citation type="submission" date="2022-08" db="EMBL/GenBank/DDBJ databases">
        <title>Lysinibacillus sequencing.</title>
        <authorList>
            <person name="Dunlap C."/>
        </authorList>
    </citation>
    <scope>NUCLEOTIDE SEQUENCE [LARGE SCALE GENOMIC DNA]</scope>
    <source>
        <strain evidence="1 2">PB211</strain>
    </source>
</reference>
<dbReference type="Proteomes" id="UP001525021">
    <property type="component" value="Unassembled WGS sequence"/>
</dbReference>
<organism evidence="1 2">
    <name type="scientific">Lysinibacillus pinottii</name>
    <dbReference type="NCBI Taxonomy" id="2973932"/>
    <lineage>
        <taxon>Bacteria</taxon>
        <taxon>Bacillati</taxon>
        <taxon>Bacillota</taxon>
        <taxon>Bacilli</taxon>
        <taxon>Bacillales</taxon>
        <taxon>Bacillaceae</taxon>
        <taxon>Lysinibacillus</taxon>
    </lineage>
</organism>
<comment type="caution">
    <text evidence="1">The sequence shown here is derived from an EMBL/GenBank/DDBJ whole genome shotgun (WGS) entry which is preliminary data.</text>
</comment>
<proteinExistence type="predicted"/>
<dbReference type="EMBL" id="JANTOO010000021">
    <property type="protein sequence ID" value="MCS1398738.1"/>
    <property type="molecule type" value="Genomic_DNA"/>
</dbReference>